<dbReference type="HOGENOM" id="CLU_069688_2_0_6"/>
<dbReference type="GO" id="GO:0046961">
    <property type="term" value="F:proton-transporting ATPase activity, rotational mechanism"/>
    <property type="evidence" value="ECO:0007669"/>
    <property type="project" value="InterPro"/>
</dbReference>
<dbReference type="InterPro" id="IPR002699">
    <property type="entry name" value="V_ATPase_D"/>
</dbReference>
<name>A0A090BV45_9GAMM</name>
<dbReference type="GO" id="GO:0042777">
    <property type="term" value="P:proton motive force-driven plasma membrane ATP synthesis"/>
    <property type="evidence" value="ECO:0007669"/>
    <property type="project" value="UniProtKB-UniRule"/>
</dbReference>
<sequence>MANKRLKIPPTKSALLTLKRKVAFLEQGYTLLERKKELLTRLVYERLKQYRILRQEAKVALERAYFWLGITQLRMGSLALQQSALGLKPSLEVNILPRSSVGVQYPVVSAKSLPLQPVGLMGTDTSFDETRRHLTDMVLLLARLGEAETALWRLLEEQRKTQKRVNALKYNVIPQYRATIHFIKSTLEEEERNTLFQIKVLREQRHSVI</sequence>
<evidence type="ECO:0000256" key="2">
    <source>
        <dbReference type="ARBA" id="ARBA00022448"/>
    </source>
</evidence>
<dbReference type="Proteomes" id="UP000031623">
    <property type="component" value="Chromosome"/>
</dbReference>
<evidence type="ECO:0000313" key="6">
    <source>
        <dbReference type="Proteomes" id="UP000031623"/>
    </source>
</evidence>
<dbReference type="AlphaFoldDB" id="A0A090BV45"/>
<comment type="similarity">
    <text evidence="1 4">Belongs to the V-ATPase D subunit family.</text>
</comment>
<proteinExistence type="inferred from homology"/>
<organism evidence="5 6">
    <name type="scientific">Thioploca ingrica</name>
    <dbReference type="NCBI Taxonomy" id="40754"/>
    <lineage>
        <taxon>Bacteria</taxon>
        <taxon>Pseudomonadati</taxon>
        <taxon>Pseudomonadota</taxon>
        <taxon>Gammaproteobacteria</taxon>
        <taxon>Thiotrichales</taxon>
        <taxon>Thiotrichaceae</taxon>
        <taxon>Thioploca</taxon>
    </lineage>
</organism>
<keyword evidence="6" id="KW-1185">Reference proteome</keyword>
<dbReference type="GO" id="GO:0046933">
    <property type="term" value="F:proton-transporting ATP synthase activity, rotational mechanism"/>
    <property type="evidence" value="ECO:0007669"/>
    <property type="project" value="UniProtKB-UniRule"/>
</dbReference>
<evidence type="ECO:0000256" key="3">
    <source>
        <dbReference type="ARBA" id="ARBA00023065"/>
    </source>
</evidence>
<dbReference type="STRING" id="40754.THII_1919"/>
<evidence type="ECO:0000313" key="5">
    <source>
        <dbReference type="EMBL" id="BAP56216.1"/>
    </source>
</evidence>
<dbReference type="OrthoDB" id="9781718at2"/>
<dbReference type="HAMAP" id="MF_00271">
    <property type="entry name" value="ATP_synth_D_arch"/>
    <property type="match status" value="1"/>
</dbReference>
<keyword evidence="4" id="KW-0375">Hydrogen ion transport</keyword>
<accession>A0A090BV45</accession>
<keyword evidence="3 4" id="KW-0406">Ion transport</keyword>
<dbReference type="EMBL" id="AP014633">
    <property type="protein sequence ID" value="BAP56216.1"/>
    <property type="molecule type" value="Genomic_DNA"/>
</dbReference>
<evidence type="ECO:0000256" key="4">
    <source>
        <dbReference type="HAMAP-Rule" id="MF_00271"/>
    </source>
</evidence>
<keyword evidence="4" id="KW-0066">ATP synthesis</keyword>
<reference evidence="5 6" key="1">
    <citation type="journal article" date="2014" name="ISME J.">
        <title>Ecophysiology of Thioploca ingrica as revealed by the complete genome sequence supplemented with proteomic evidence.</title>
        <authorList>
            <person name="Kojima H."/>
            <person name="Ogura Y."/>
            <person name="Yamamoto N."/>
            <person name="Togashi T."/>
            <person name="Mori H."/>
            <person name="Watanabe T."/>
            <person name="Nemoto F."/>
            <person name="Kurokawa K."/>
            <person name="Hayashi T."/>
            <person name="Fukui M."/>
        </authorList>
    </citation>
    <scope>NUCLEOTIDE SEQUENCE [LARGE SCALE GENOMIC DNA]</scope>
</reference>
<dbReference type="PANTHER" id="PTHR11671">
    <property type="entry name" value="V-TYPE ATP SYNTHASE SUBUNIT D"/>
    <property type="match status" value="1"/>
</dbReference>
<dbReference type="Gene3D" id="1.10.287.3240">
    <property type="match status" value="1"/>
</dbReference>
<dbReference type="NCBIfam" id="TIGR00309">
    <property type="entry name" value="V_ATPase_subD"/>
    <property type="match status" value="1"/>
</dbReference>
<protein>
    <recommendedName>
        <fullName evidence="4">V-type ATP synthase subunit D</fullName>
    </recommendedName>
    <alternativeName>
        <fullName evidence="4">V-ATPase subunit D</fullName>
    </alternativeName>
</protein>
<dbReference type="GO" id="GO:0005524">
    <property type="term" value="F:ATP binding"/>
    <property type="evidence" value="ECO:0007669"/>
    <property type="project" value="UniProtKB-UniRule"/>
</dbReference>
<comment type="function">
    <text evidence="4">Produces ATP from ADP in the presence of a proton gradient across the membrane.</text>
</comment>
<keyword evidence="2 4" id="KW-0813">Transport</keyword>
<dbReference type="KEGG" id="tig:THII_1919"/>
<dbReference type="Pfam" id="PF01813">
    <property type="entry name" value="ATP-synt_D"/>
    <property type="match status" value="1"/>
</dbReference>
<gene>
    <name evidence="4" type="primary">atpD</name>
    <name evidence="5" type="ORF">THII_1919</name>
</gene>
<evidence type="ECO:0000256" key="1">
    <source>
        <dbReference type="ARBA" id="ARBA00005850"/>
    </source>
</evidence>